<evidence type="ECO:0000256" key="1">
    <source>
        <dbReference type="ARBA" id="ARBA00006484"/>
    </source>
</evidence>
<dbReference type="PANTHER" id="PTHR42760:SF133">
    <property type="entry name" value="3-OXOACYL-[ACYL-CARRIER-PROTEIN] REDUCTASE"/>
    <property type="match status" value="1"/>
</dbReference>
<comment type="similarity">
    <text evidence="1">Belongs to the short-chain dehydrogenases/reductases (SDR) family.</text>
</comment>
<evidence type="ECO:0000313" key="5">
    <source>
        <dbReference type="Proteomes" id="UP000077519"/>
    </source>
</evidence>
<dbReference type="GO" id="GO:0048038">
    <property type="term" value="F:quinone binding"/>
    <property type="evidence" value="ECO:0007669"/>
    <property type="project" value="TreeGrafter"/>
</dbReference>
<dbReference type="InterPro" id="IPR036291">
    <property type="entry name" value="NAD(P)-bd_dom_sf"/>
</dbReference>
<dbReference type="SMART" id="SM00822">
    <property type="entry name" value="PKS_KR"/>
    <property type="match status" value="1"/>
</dbReference>
<dbReference type="AlphaFoldDB" id="A0A177YKS5"/>
<dbReference type="InterPro" id="IPR002347">
    <property type="entry name" value="SDR_fam"/>
</dbReference>
<dbReference type="PRINTS" id="PR00080">
    <property type="entry name" value="SDRFAMILY"/>
</dbReference>
<dbReference type="EMBL" id="LVHI01000005">
    <property type="protein sequence ID" value="OAK56196.1"/>
    <property type="molecule type" value="Genomic_DNA"/>
</dbReference>
<name>A0A177YKS5_9NOCA</name>
<dbReference type="PANTHER" id="PTHR42760">
    <property type="entry name" value="SHORT-CHAIN DEHYDROGENASES/REDUCTASES FAMILY MEMBER"/>
    <property type="match status" value="1"/>
</dbReference>
<gene>
    <name evidence="4" type="ORF">A3K89_17085</name>
</gene>
<keyword evidence="5" id="KW-1185">Reference proteome</keyword>
<dbReference type="GO" id="GO:0016616">
    <property type="term" value="F:oxidoreductase activity, acting on the CH-OH group of donors, NAD or NADP as acceptor"/>
    <property type="evidence" value="ECO:0007669"/>
    <property type="project" value="TreeGrafter"/>
</dbReference>
<dbReference type="GO" id="GO:0006633">
    <property type="term" value="P:fatty acid biosynthetic process"/>
    <property type="evidence" value="ECO:0007669"/>
    <property type="project" value="TreeGrafter"/>
</dbReference>
<keyword evidence="2" id="KW-0560">Oxidoreductase</keyword>
<organism evidence="4 5">
    <name type="scientific">Rhodococcoides kyotonense</name>
    <dbReference type="NCBI Taxonomy" id="398843"/>
    <lineage>
        <taxon>Bacteria</taxon>
        <taxon>Bacillati</taxon>
        <taxon>Actinomycetota</taxon>
        <taxon>Actinomycetes</taxon>
        <taxon>Mycobacteriales</taxon>
        <taxon>Nocardiaceae</taxon>
        <taxon>Rhodococcoides</taxon>
    </lineage>
</organism>
<dbReference type="RefSeq" id="WP_068422343.1">
    <property type="nucleotide sequence ID" value="NZ_LVHI01000005.1"/>
</dbReference>
<dbReference type="FunFam" id="3.40.50.720:FF:000084">
    <property type="entry name" value="Short-chain dehydrogenase reductase"/>
    <property type="match status" value="1"/>
</dbReference>
<accession>A0A177YKS5</accession>
<proteinExistence type="inferred from homology"/>
<evidence type="ECO:0000259" key="3">
    <source>
        <dbReference type="SMART" id="SM00822"/>
    </source>
</evidence>
<dbReference type="Gene3D" id="3.40.50.720">
    <property type="entry name" value="NAD(P)-binding Rossmann-like Domain"/>
    <property type="match status" value="1"/>
</dbReference>
<evidence type="ECO:0000313" key="4">
    <source>
        <dbReference type="EMBL" id="OAK56196.1"/>
    </source>
</evidence>
<dbReference type="Proteomes" id="UP000077519">
    <property type="component" value="Unassembled WGS sequence"/>
</dbReference>
<sequence>MTDLKGKTAVVTGGNGGIGLGLAVGLARAGADVAIWARNAEKSQAAVDELLSHDVRAGAFSCDVSDEASVVDATAATVAQFGKIDTLVANAGIAAADSYLETSLEEWHRVLRTNLDGTFLTTREVGRHMVERGEGGAMIVLSSTVSKYGAAGQAAYAASKSGCASLGRTLAVEFARHRIRCNVLIPGWVATPMNDHLREDERFVDVTTRRTPVRRWASPDEFHAVAAFLGDPSLTFHTGNEVVVDGGYTIF</sequence>
<comment type="caution">
    <text evidence="4">The sequence shown here is derived from an EMBL/GenBank/DDBJ whole genome shotgun (WGS) entry which is preliminary data.</text>
</comment>
<protein>
    <submittedName>
        <fullName evidence="4">Oxidoreductase</fullName>
    </submittedName>
</protein>
<feature type="domain" description="Ketoreductase" evidence="3">
    <location>
        <begin position="7"/>
        <end position="191"/>
    </location>
</feature>
<dbReference type="InterPro" id="IPR057326">
    <property type="entry name" value="KR_dom"/>
</dbReference>
<reference evidence="4 5" key="1">
    <citation type="submission" date="2016-03" db="EMBL/GenBank/DDBJ databases">
        <title>Genome sequence of Rhodococcus kyotonensis KB10.</title>
        <authorList>
            <person name="Jeong H."/>
            <person name="Hong C.E."/>
            <person name="Jo S.H."/>
            <person name="Park J.M."/>
        </authorList>
    </citation>
    <scope>NUCLEOTIDE SEQUENCE [LARGE SCALE GENOMIC DNA]</scope>
    <source>
        <strain evidence="4 5">KB10</strain>
    </source>
</reference>
<evidence type="ECO:0000256" key="2">
    <source>
        <dbReference type="ARBA" id="ARBA00023002"/>
    </source>
</evidence>
<dbReference type="PRINTS" id="PR00081">
    <property type="entry name" value="GDHRDH"/>
</dbReference>
<dbReference type="Pfam" id="PF13561">
    <property type="entry name" value="adh_short_C2"/>
    <property type="match status" value="1"/>
</dbReference>
<dbReference type="SUPFAM" id="SSF51735">
    <property type="entry name" value="NAD(P)-binding Rossmann-fold domains"/>
    <property type="match status" value="1"/>
</dbReference>